<keyword evidence="1" id="KW-0479">Metal-binding</keyword>
<feature type="region of interest" description="Disordered" evidence="2">
    <location>
        <begin position="899"/>
        <end position="933"/>
    </location>
</feature>
<name>W9CKB6_SCLBF</name>
<dbReference type="OrthoDB" id="4777753at2759"/>
<feature type="compositionally biased region" description="Polar residues" evidence="2">
    <location>
        <begin position="1301"/>
        <end position="1317"/>
    </location>
</feature>
<feature type="compositionally biased region" description="Polar residues" evidence="2">
    <location>
        <begin position="1145"/>
        <end position="1193"/>
    </location>
</feature>
<dbReference type="InterPro" id="IPR001878">
    <property type="entry name" value="Znf_CCHC"/>
</dbReference>
<feature type="compositionally biased region" description="Polar residues" evidence="2">
    <location>
        <begin position="1327"/>
        <end position="1350"/>
    </location>
</feature>
<protein>
    <recommendedName>
        <fullName evidence="3">CCHC-type domain-containing protein</fullName>
    </recommendedName>
</protein>
<feature type="region of interest" description="Disordered" evidence="2">
    <location>
        <begin position="630"/>
        <end position="658"/>
    </location>
</feature>
<feature type="compositionally biased region" description="Polar residues" evidence="2">
    <location>
        <begin position="686"/>
        <end position="712"/>
    </location>
</feature>
<evidence type="ECO:0000256" key="2">
    <source>
        <dbReference type="SAM" id="MobiDB-lite"/>
    </source>
</evidence>
<keyword evidence="1" id="KW-0862">Zinc</keyword>
<evidence type="ECO:0000256" key="1">
    <source>
        <dbReference type="PROSITE-ProRule" id="PRU00047"/>
    </source>
</evidence>
<evidence type="ECO:0000313" key="4">
    <source>
        <dbReference type="EMBL" id="ESZ95109.1"/>
    </source>
</evidence>
<reference evidence="4 5" key="1">
    <citation type="journal article" date="2014" name="Genome Announc.">
        <title>Draft genome sequence of Sclerotinia borealis, a psychrophilic plant pathogenic fungus.</title>
        <authorList>
            <person name="Mardanov A.V."/>
            <person name="Beletsky A.V."/>
            <person name="Kadnikov V.V."/>
            <person name="Ignatov A.N."/>
            <person name="Ravin N.V."/>
        </authorList>
    </citation>
    <scope>NUCLEOTIDE SEQUENCE [LARGE SCALE GENOMIC DNA]</scope>
    <source>
        <strain evidence="5">F-4157</strain>
    </source>
</reference>
<feature type="compositionally biased region" description="Low complexity" evidence="2">
    <location>
        <begin position="849"/>
        <end position="870"/>
    </location>
</feature>
<feature type="compositionally biased region" description="Polar residues" evidence="2">
    <location>
        <begin position="1248"/>
        <end position="1259"/>
    </location>
</feature>
<feature type="compositionally biased region" description="Polar residues" evidence="2">
    <location>
        <begin position="1357"/>
        <end position="1369"/>
    </location>
</feature>
<feature type="region of interest" description="Disordered" evidence="2">
    <location>
        <begin position="686"/>
        <end position="735"/>
    </location>
</feature>
<dbReference type="HOGENOM" id="CLU_236009_0_0_1"/>
<dbReference type="SMART" id="SM00343">
    <property type="entry name" value="ZnF_C2HC"/>
    <property type="match status" value="3"/>
</dbReference>
<feature type="compositionally biased region" description="Basic and acidic residues" evidence="2">
    <location>
        <begin position="1611"/>
        <end position="1621"/>
    </location>
</feature>
<dbReference type="GO" id="GO:0003676">
    <property type="term" value="F:nucleic acid binding"/>
    <property type="evidence" value="ECO:0007669"/>
    <property type="project" value="InterPro"/>
</dbReference>
<feature type="region of interest" description="Disordered" evidence="2">
    <location>
        <begin position="1036"/>
        <end position="1086"/>
    </location>
</feature>
<feature type="domain" description="CCHC-type" evidence="3">
    <location>
        <begin position="1501"/>
        <end position="1514"/>
    </location>
</feature>
<sequence>MSDYGHLGQLEAMGRKAHLEGMRYSVFFAQYESTIDYLESDVSNLPESERQIRAQVETWKHFWPNETFLAGISVEGLIAPITEYKVQDNVTRSLEKSPPPSGPPLSHDASINVEKIPIIPRPRQPRSSLATATTSDGLAALGATSSQVNVAQSLRTKKHPSSQNVITLAPPQPSSTESQLPQRSMARLPSPVKQPIEQLHTITPSNSKLPPVKATSQFYDLDDGADEDILNESCEVTSAKKAPLLGTPHINNGNHDARAQMLCGNCYMKGHLLKTCVAPVDKFGFISGCPLCNTKTHLYEHCFKPGNYKPISRSFLLVNRFNCPPIRWAQDFRNVDGFWTKPERPWTCEFSLKQAGKFMISYDERGRSECGTRDPAWYNPETIPSQAYPEPSESYSGYQWIRSHRSLDQKSNILGHKFDVVLNSSKVISKRMRTIREKIFHLAICLEEIVLLEMWQARGQQLTLPEMEMITRKGARETEFEEHINAYYESLPSREPYINTNDANVTKQPPELGPSHDHFSKNKELENTAWTDEEQVLKVKIRNRSLKVREIERLGRKQARGENLNSLEIDFMANNRDMEAQWHEDQRVYHSRFNASPKAHLRAVKRSSPSNMMIRDSSYLPLRSMHCGSSPESFQHFESTPNQPPFSNNTPTFDNNNNIPDGFTEVRYRRYENLVATSHCRTNSASYVQNDIPQNSMPLGNDANSKPSTRGAPSSGPIKAKPLSSNSDVSLSKPRQLHAIPQWDIAKSKDQKAIENKILKLSRKLEQIKSWEAKGEMVSNQQLQRIARKGDIEAELAALTSISCQPPVSLEPNIGPTTGPNLENHPSVSILARGVQQPMNKSVPVTGESSTSTNVKSSTPPSSSTELPTPLASHSEDVPSKDPVLATSYARIVAQILPKPNSPNKCRKSGNISSEEQPWPSLSPSTKESSSKPIVRDVAVSTFPTSNQMQLSSVASNESGLSLSYAEKASSLEKINQIATTSKCLKPKDSQDTVDKRQDVFPALNIMQPSVTSFELGPYPSYAKKAASLEKINQNATASKSSESRELQSTFIESKDTSRGSINLHPSHVGSKNWRSSFSPQPSCSSAIKIDQDAATLSTAEPRYKRPRLLSQHQLGQLLLSFSKDSDLEQLDPQQEGWEHVSSWRKGSQCTSNEKSQPSLRSPNVTGSQSTVPRAADTNSSSPRHAIITSSFTLPEASNLATMTPDPPSTGSSGPQPMGLFSHSQTVKDKVSRMPAASRRRSIVAVLDSNQEESYNQEPPVSREYDSDSTLADLEVPHNTSKVSSPPKSNLEVAVLNNVIRHQSTSGPRNLQQNQPRMTKRSRNRRVSSTASQSSLGSRTDSLKSVTQVPISEEPSIPQQTQSNPNSLTPIPENAETHDPTRSPQVSSQIQSIPMSPASAPGTDIIHANTFELPHPDNFLLSDDDFDNKSAFSADLSPLTPPDKFELGSFLDTSDFTEIMNWGTSSDRAEGYSSSDESSVQFYLSNEDNRGDGSTYVKPFCFKCSKMGHEAMPCVDDRQIEDQEGREDLIKTYETPYTYYTHESQEHTVERALDNAGTHQTRKDQEANVAEPKRYEDEIICFSCNKVGHHTLDCPEGPWAPDINANANPGKDSKFQDENKNPEQGNSGKSKVCTGGREVHDAIEAASEQTVKTSCPTTASPTSNLLPSADVYIPTRTLGRGLEQRSDFEHGVRDMLMRGAAPNWVQPERSPIQYPNAYANPGMFPTQYHAQQFPIQYSPQYQSSVSHAIRQYSPQTPPQRSPRYSLQYLPSNSHDIRQQSSQRPLPVTLSRNPAAINRSWSLDPFTERTQQESKRQERKPSPASSLLVAPSTSPVVINRSGNTDPFTERAEQWSENRDRRSSLTGPVVINGSGEWNTNQASEKTKQRSESG</sequence>
<feature type="region of interest" description="Disordered" evidence="2">
    <location>
        <begin position="1130"/>
        <end position="1267"/>
    </location>
</feature>
<feature type="region of interest" description="Disordered" evidence="2">
    <location>
        <begin position="838"/>
        <end position="881"/>
    </location>
</feature>
<feature type="compositionally biased region" description="Low complexity" evidence="2">
    <location>
        <begin position="1076"/>
        <end position="1086"/>
    </location>
</feature>
<dbReference type="SUPFAM" id="SSF57756">
    <property type="entry name" value="Retrovirus zinc finger-like domains"/>
    <property type="match status" value="2"/>
</dbReference>
<comment type="caution">
    <text evidence="4">The sequence shown here is derived from an EMBL/GenBank/DDBJ whole genome shotgun (WGS) entry which is preliminary data.</text>
</comment>
<evidence type="ECO:0000313" key="5">
    <source>
        <dbReference type="Proteomes" id="UP000019487"/>
    </source>
</evidence>
<feature type="compositionally biased region" description="Low complexity" evidence="2">
    <location>
        <begin position="1209"/>
        <end position="1219"/>
    </location>
</feature>
<dbReference type="GO" id="GO:0008270">
    <property type="term" value="F:zinc ion binding"/>
    <property type="evidence" value="ECO:0007669"/>
    <property type="project" value="UniProtKB-KW"/>
</dbReference>
<dbReference type="Proteomes" id="UP000019487">
    <property type="component" value="Unassembled WGS sequence"/>
</dbReference>
<organism evidence="4 5">
    <name type="scientific">Sclerotinia borealis (strain F-4128)</name>
    <dbReference type="NCBI Taxonomy" id="1432307"/>
    <lineage>
        <taxon>Eukaryota</taxon>
        <taxon>Fungi</taxon>
        <taxon>Dikarya</taxon>
        <taxon>Ascomycota</taxon>
        <taxon>Pezizomycotina</taxon>
        <taxon>Leotiomycetes</taxon>
        <taxon>Helotiales</taxon>
        <taxon>Sclerotiniaceae</taxon>
        <taxon>Sclerotinia</taxon>
    </lineage>
</organism>
<evidence type="ECO:0000259" key="3">
    <source>
        <dbReference type="PROSITE" id="PS50158"/>
    </source>
</evidence>
<accession>W9CKB6</accession>
<feature type="compositionally biased region" description="Basic and acidic residues" evidence="2">
    <location>
        <begin position="1805"/>
        <end position="1820"/>
    </location>
</feature>
<feature type="domain" description="CCHC-type" evidence="3">
    <location>
        <begin position="1581"/>
        <end position="1596"/>
    </location>
</feature>
<dbReference type="PROSITE" id="PS50158">
    <property type="entry name" value="ZF_CCHC"/>
    <property type="match status" value="2"/>
</dbReference>
<keyword evidence="5" id="KW-1185">Reference proteome</keyword>
<feature type="compositionally biased region" description="Polar residues" evidence="2">
    <location>
        <begin position="1036"/>
        <end position="1052"/>
    </location>
</feature>
<proteinExistence type="predicted"/>
<feature type="compositionally biased region" description="Low complexity" evidence="2">
    <location>
        <begin position="1383"/>
        <end position="1399"/>
    </location>
</feature>
<dbReference type="InterPro" id="IPR036875">
    <property type="entry name" value="Znf_CCHC_sf"/>
</dbReference>
<feature type="region of interest" description="Disordered" evidence="2">
    <location>
        <begin position="153"/>
        <end position="186"/>
    </location>
</feature>
<dbReference type="Gene3D" id="4.10.60.10">
    <property type="entry name" value="Zinc finger, CCHC-type"/>
    <property type="match status" value="1"/>
</dbReference>
<dbReference type="EMBL" id="AYSA01000209">
    <property type="protein sequence ID" value="ESZ95109.1"/>
    <property type="molecule type" value="Genomic_DNA"/>
</dbReference>
<feature type="compositionally biased region" description="Basic and acidic residues" evidence="2">
    <location>
        <begin position="1846"/>
        <end position="1861"/>
    </location>
</feature>
<gene>
    <name evidence="4" type="ORF">SBOR_4506</name>
</gene>
<feature type="compositionally biased region" description="Polar residues" evidence="2">
    <location>
        <begin position="630"/>
        <end position="641"/>
    </location>
</feature>
<feature type="region of interest" description="Disordered" evidence="2">
    <location>
        <begin position="1600"/>
        <end position="1634"/>
    </location>
</feature>
<feature type="region of interest" description="Disordered" evidence="2">
    <location>
        <begin position="1301"/>
        <end position="1403"/>
    </location>
</feature>
<feature type="region of interest" description="Disordered" evidence="2">
    <location>
        <begin position="1746"/>
        <end position="1767"/>
    </location>
</feature>
<feature type="region of interest" description="Disordered" evidence="2">
    <location>
        <begin position="91"/>
        <end position="111"/>
    </location>
</feature>
<feature type="compositionally biased region" description="Basic and acidic residues" evidence="2">
    <location>
        <begin position="1882"/>
        <end position="1891"/>
    </location>
</feature>
<feature type="compositionally biased region" description="Low complexity" evidence="2">
    <location>
        <begin position="920"/>
        <end position="933"/>
    </location>
</feature>
<keyword evidence="1" id="KW-0863">Zinc-finger</keyword>
<feature type="region of interest" description="Disordered" evidence="2">
    <location>
        <begin position="1798"/>
        <end position="1891"/>
    </location>
</feature>
<feature type="compositionally biased region" description="Low complexity" evidence="2">
    <location>
        <begin position="1821"/>
        <end position="1836"/>
    </location>
</feature>
<feature type="compositionally biased region" description="Low complexity" evidence="2">
    <location>
        <begin position="645"/>
        <end position="658"/>
    </location>
</feature>
<dbReference type="STRING" id="1432307.W9CKB6"/>